<organism evidence="2 3">
    <name type="scientific">Armillaria solidipes</name>
    <dbReference type="NCBI Taxonomy" id="1076256"/>
    <lineage>
        <taxon>Eukaryota</taxon>
        <taxon>Fungi</taxon>
        <taxon>Dikarya</taxon>
        <taxon>Basidiomycota</taxon>
        <taxon>Agaricomycotina</taxon>
        <taxon>Agaricomycetes</taxon>
        <taxon>Agaricomycetidae</taxon>
        <taxon>Agaricales</taxon>
        <taxon>Marasmiineae</taxon>
        <taxon>Physalacriaceae</taxon>
        <taxon>Armillaria</taxon>
    </lineage>
</organism>
<dbReference type="EMBL" id="KZ293468">
    <property type="protein sequence ID" value="PBK62231.1"/>
    <property type="molecule type" value="Genomic_DNA"/>
</dbReference>
<keyword evidence="1" id="KW-0812">Transmembrane</keyword>
<keyword evidence="1" id="KW-0472">Membrane</keyword>
<protein>
    <submittedName>
        <fullName evidence="2">Uncharacterized protein</fullName>
    </submittedName>
</protein>
<evidence type="ECO:0000313" key="3">
    <source>
        <dbReference type="Proteomes" id="UP000218334"/>
    </source>
</evidence>
<name>A0A2H3AU22_9AGAR</name>
<proteinExistence type="predicted"/>
<dbReference type="AlphaFoldDB" id="A0A2H3AU22"/>
<dbReference type="Proteomes" id="UP000218334">
    <property type="component" value="Unassembled WGS sequence"/>
</dbReference>
<reference evidence="3" key="1">
    <citation type="journal article" date="2017" name="Nat. Ecol. Evol.">
        <title>Genome expansion and lineage-specific genetic innovations in the forest pathogenic fungi Armillaria.</title>
        <authorList>
            <person name="Sipos G."/>
            <person name="Prasanna A.N."/>
            <person name="Walter M.C."/>
            <person name="O'Connor E."/>
            <person name="Balint B."/>
            <person name="Krizsan K."/>
            <person name="Kiss B."/>
            <person name="Hess J."/>
            <person name="Varga T."/>
            <person name="Slot J."/>
            <person name="Riley R."/>
            <person name="Boka B."/>
            <person name="Rigling D."/>
            <person name="Barry K."/>
            <person name="Lee J."/>
            <person name="Mihaltcheva S."/>
            <person name="LaButti K."/>
            <person name="Lipzen A."/>
            <person name="Waldron R."/>
            <person name="Moloney N.M."/>
            <person name="Sperisen C."/>
            <person name="Kredics L."/>
            <person name="Vagvoelgyi C."/>
            <person name="Patrignani A."/>
            <person name="Fitzpatrick D."/>
            <person name="Nagy I."/>
            <person name="Doyle S."/>
            <person name="Anderson J.B."/>
            <person name="Grigoriev I.V."/>
            <person name="Gueldener U."/>
            <person name="Muensterkoetter M."/>
            <person name="Nagy L.G."/>
        </authorList>
    </citation>
    <scope>NUCLEOTIDE SEQUENCE [LARGE SCALE GENOMIC DNA]</scope>
    <source>
        <strain evidence="3">28-4</strain>
    </source>
</reference>
<evidence type="ECO:0000313" key="2">
    <source>
        <dbReference type="EMBL" id="PBK62231.1"/>
    </source>
</evidence>
<keyword evidence="1" id="KW-1133">Transmembrane helix</keyword>
<feature type="transmembrane region" description="Helical" evidence="1">
    <location>
        <begin position="110"/>
        <end position="128"/>
    </location>
</feature>
<sequence>MLYQKSRISVQSKPLAGVPCASSNVLRSKAPDEGTPNSAGYHTRDFGYAIKVVQTCLSPTVSYPGNVRLVSSSLTHVILFPFLSGANFISCSGTFFEGLIWRYTRQVRKIYLSGVIFCLYFAVDIYMLPFGTVNTRVNFTVAVSNHLLAAAVDVPILRRNCPDSSLPQSWSIML</sequence>
<gene>
    <name evidence="2" type="ORF">ARMSODRAFT_608391</name>
</gene>
<accession>A0A2H3AU22</accession>
<evidence type="ECO:0000256" key="1">
    <source>
        <dbReference type="SAM" id="Phobius"/>
    </source>
</evidence>
<keyword evidence="3" id="KW-1185">Reference proteome</keyword>